<name>A0AAX2KNW0_ECOLX</name>
<gene>
    <name evidence="1" type="ORF">NCTC8333_06263</name>
</gene>
<accession>A0AAX2KNW0</accession>
<reference evidence="1 2" key="1">
    <citation type="submission" date="2018-06" db="EMBL/GenBank/DDBJ databases">
        <authorList>
            <consortium name="Pathogen Informatics"/>
            <person name="Doyle S."/>
        </authorList>
    </citation>
    <scope>NUCLEOTIDE SEQUENCE [LARGE SCALE GENOMIC DNA]</scope>
    <source>
        <strain evidence="1 2">NCTC8333</strain>
    </source>
</reference>
<dbReference type="EMBL" id="UGFE01000007">
    <property type="protein sequence ID" value="STO18014.1"/>
    <property type="molecule type" value="Genomic_DNA"/>
</dbReference>
<dbReference type="AlphaFoldDB" id="A0AAX2KNW0"/>
<dbReference type="Proteomes" id="UP000254718">
    <property type="component" value="Unassembled WGS sequence"/>
</dbReference>
<protein>
    <submittedName>
        <fullName evidence="1">Plasmid stability protein StbB</fullName>
    </submittedName>
</protein>
<organism evidence="1 2">
    <name type="scientific">Escherichia coli</name>
    <dbReference type="NCBI Taxonomy" id="562"/>
    <lineage>
        <taxon>Bacteria</taxon>
        <taxon>Pseudomonadati</taxon>
        <taxon>Pseudomonadota</taxon>
        <taxon>Gammaproteobacteria</taxon>
        <taxon>Enterobacterales</taxon>
        <taxon>Enterobacteriaceae</taxon>
        <taxon>Escherichia</taxon>
    </lineage>
</organism>
<proteinExistence type="predicted"/>
<comment type="caution">
    <text evidence="1">The sequence shown here is derived from an EMBL/GenBank/DDBJ whole genome shotgun (WGS) entry which is preliminary data.</text>
</comment>
<sequence length="55" mass="6293">MSDENKSRRCSFELFPDERTGDKIADELIANEKTEGAGTFHARDVSYWCGVCSYR</sequence>
<evidence type="ECO:0000313" key="1">
    <source>
        <dbReference type="EMBL" id="STO18014.1"/>
    </source>
</evidence>
<evidence type="ECO:0000313" key="2">
    <source>
        <dbReference type="Proteomes" id="UP000254718"/>
    </source>
</evidence>